<sequence>MFCLNQCNFRGRCIAQTAASAAAPTASAAHAAAATAAASRVRPLIYVYEMPQSLTTDLLQRRHDKLFCAHRTYLKANATQYAYGIYQGYVLEAVYRAAAAARADDIEVTGHLTRDWWHIQYHAKLRNATFCGAFPGDGWSGGISSAVFAGCVPVIVMDGIEFPFENVLNYSAFSIRIAEKDVPRLPAILRAVPPERIATLQAGLARVRSRFGYGSLARNELRLWPAGPQRNVLLKLAVHNEQHEDALQTMLRVLLYRAASAPRRRGEA</sequence>
<dbReference type="GO" id="GO:0016757">
    <property type="term" value="F:glycosyltransferase activity"/>
    <property type="evidence" value="ECO:0007669"/>
    <property type="project" value="InterPro"/>
</dbReference>
<dbReference type="PANTHER" id="PTHR11062">
    <property type="entry name" value="EXOSTOSIN HEPARAN SULFATE GLYCOSYLTRANSFERASE -RELATED"/>
    <property type="match status" value="1"/>
</dbReference>
<evidence type="ECO:0000256" key="1">
    <source>
        <dbReference type="ARBA" id="ARBA00010271"/>
    </source>
</evidence>
<name>A0A0M0JF88_9EUKA</name>
<dbReference type="InterPro" id="IPR004263">
    <property type="entry name" value="Exostosin"/>
</dbReference>
<dbReference type="Pfam" id="PF03016">
    <property type="entry name" value="Exostosin_GT47"/>
    <property type="match status" value="1"/>
</dbReference>
<feature type="domain" description="Exostosin GT47" evidence="2">
    <location>
        <begin position="106"/>
        <end position="191"/>
    </location>
</feature>
<proteinExistence type="inferred from homology"/>
<organism evidence="3 4">
    <name type="scientific">Chrysochromulina tobinii</name>
    <dbReference type="NCBI Taxonomy" id="1460289"/>
    <lineage>
        <taxon>Eukaryota</taxon>
        <taxon>Haptista</taxon>
        <taxon>Haptophyta</taxon>
        <taxon>Prymnesiophyceae</taxon>
        <taxon>Prymnesiales</taxon>
        <taxon>Chrysochromulinaceae</taxon>
        <taxon>Chrysochromulina</taxon>
    </lineage>
</organism>
<accession>A0A0M0JF88</accession>
<dbReference type="EMBL" id="JWZX01003019">
    <property type="protein sequence ID" value="KOO25100.1"/>
    <property type="molecule type" value="Genomic_DNA"/>
</dbReference>
<comment type="similarity">
    <text evidence="1">Belongs to the glycosyltransferase 47 family.</text>
</comment>
<dbReference type="OrthoDB" id="1924787at2759"/>
<evidence type="ECO:0000313" key="4">
    <source>
        <dbReference type="Proteomes" id="UP000037460"/>
    </source>
</evidence>
<gene>
    <name evidence="3" type="ORF">Ctob_002407</name>
</gene>
<evidence type="ECO:0000313" key="3">
    <source>
        <dbReference type="EMBL" id="KOO25100.1"/>
    </source>
</evidence>
<reference evidence="4" key="1">
    <citation type="journal article" date="2015" name="PLoS Genet.">
        <title>Genome Sequence and Transcriptome Analyses of Chrysochromulina tobin: Metabolic Tools for Enhanced Algal Fitness in the Prominent Order Prymnesiales (Haptophyceae).</title>
        <authorList>
            <person name="Hovde B.T."/>
            <person name="Deodato C.R."/>
            <person name="Hunsperger H.M."/>
            <person name="Ryken S.A."/>
            <person name="Yost W."/>
            <person name="Jha R.K."/>
            <person name="Patterson J."/>
            <person name="Monnat R.J. Jr."/>
            <person name="Barlow S.B."/>
            <person name="Starkenburg S.R."/>
            <person name="Cattolico R.A."/>
        </authorList>
    </citation>
    <scope>NUCLEOTIDE SEQUENCE</scope>
    <source>
        <strain evidence="4">CCMP291</strain>
    </source>
</reference>
<dbReference type="AlphaFoldDB" id="A0A0M0JF88"/>
<dbReference type="PANTHER" id="PTHR11062:SF281">
    <property type="entry name" value="EXOSTOSIN-LIKE 2"/>
    <property type="match status" value="1"/>
</dbReference>
<evidence type="ECO:0000259" key="2">
    <source>
        <dbReference type="Pfam" id="PF03016"/>
    </source>
</evidence>
<comment type="caution">
    <text evidence="3">The sequence shown here is derived from an EMBL/GenBank/DDBJ whole genome shotgun (WGS) entry which is preliminary data.</text>
</comment>
<dbReference type="Proteomes" id="UP000037460">
    <property type="component" value="Unassembled WGS sequence"/>
</dbReference>
<protein>
    <submittedName>
        <fullName evidence="3">Exostosin family protein</fullName>
    </submittedName>
</protein>
<dbReference type="InterPro" id="IPR040911">
    <property type="entry name" value="Exostosin_GT47"/>
</dbReference>
<keyword evidence="4" id="KW-1185">Reference proteome</keyword>